<feature type="chain" id="PRO_5007290403" evidence="1">
    <location>
        <begin position="23"/>
        <end position="188"/>
    </location>
</feature>
<evidence type="ECO:0000313" key="3">
    <source>
        <dbReference type="Proteomes" id="UP000062912"/>
    </source>
</evidence>
<evidence type="ECO:0000313" key="2">
    <source>
        <dbReference type="EMBL" id="KWF17281.1"/>
    </source>
</evidence>
<name>A0A132E5T9_9BURK</name>
<evidence type="ECO:0000256" key="1">
    <source>
        <dbReference type="SAM" id="SignalP"/>
    </source>
</evidence>
<sequence>MKINQLVVALGVSGALIGLAHAAPANDNQVSKKITLTAQINDGIFVSKPDGSSWYSTEELEPVDYKQAKFHKTLPIRVWTKGADFNVSLAQDLKLSSGNGYSMANPVVTLASAAGNKTVAFGKQEKITQVVTGNGGYDELHDLTIAVDAPTKVGNRSTNGSYSGDLVMVFEPVAAAGGGSDGSGGSGQ</sequence>
<dbReference type="AlphaFoldDB" id="A0A132E5T9"/>
<dbReference type="Proteomes" id="UP000062912">
    <property type="component" value="Unassembled WGS sequence"/>
</dbReference>
<accession>A0A132E5T9</accession>
<feature type="signal peptide" evidence="1">
    <location>
        <begin position="1"/>
        <end position="22"/>
    </location>
</feature>
<dbReference type="GO" id="GO:0009289">
    <property type="term" value="C:pilus"/>
    <property type="evidence" value="ECO:0007669"/>
    <property type="project" value="InterPro"/>
</dbReference>
<gene>
    <name evidence="2" type="ORF">WT56_32865</name>
</gene>
<dbReference type="Pfam" id="PF04449">
    <property type="entry name" value="Fimbrial_CS1"/>
    <property type="match status" value="1"/>
</dbReference>
<protein>
    <submittedName>
        <fullName evidence="2">Fimbrial assembly protein</fullName>
    </submittedName>
</protein>
<reference evidence="2 3" key="1">
    <citation type="submission" date="2015-11" db="EMBL/GenBank/DDBJ databases">
        <title>Expanding the genomic diversity of Burkholderia species for the development of highly accurate diagnostics.</title>
        <authorList>
            <person name="Sahl J."/>
            <person name="Keim P."/>
            <person name="Wagner D."/>
        </authorList>
    </citation>
    <scope>NUCLEOTIDE SEQUENCE [LARGE SCALE GENOMIC DNA]</scope>
    <source>
        <strain evidence="2 3">MSMB368WGS</strain>
    </source>
</reference>
<dbReference type="RefSeq" id="WP_060247168.1">
    <property type="nucleotide sequence ID" value="NZ_LPJR01000095.1"/>
</dbReference>
<dbReference type="OrthoDB" id="6869845at2"/>
<comment type="caution">
    <text evidence="2">The sequence shown here is derived from an EMBL/GenBank/DDBJ whole genome shotgun (WGS) entry which is preliminary data.</text>
</comment>
<keyword evidence="1" id="KW-0732">Signal</keyword>
<dbReference type="EMBL" id="LPJR01000095">
    <property type="protein sequence ID" value="KWF17281.1"/>
    <property type="molecule type" value="Genomic_DNA"/>
</dbReference>
<dbReference type="Gene3D" id="2.60.40.2040">
    <property type="entry name" value="CFA/I fimbrial subunit E, pilin domain"/>
    <property type="match status" value="1"/>
</dbReference>
<proteinExistence type="predicted"/>
<organism evidence="2 3">
    <name type="scientific">Burkholderia pseudomultivorans</name>
    <dbReference type="NCBI Taxonomy" id="1207504"/>
    <lineage>
        <taxon>Bacteria</taxon>
        <taxon>Pseudomonadati</taxon>
        <taxon>Pseudomonadota</taxon>
        <taxon>Betaproteobacteria</taxon>
        <taxon>Burkholderiales</taxon>
        <taxon>Burkholderiaceae</taxon>
        <taxon>Burkholderia</taxon>
        <taxon>Burkholderia cepacia complex</taxon>
    </lineage>
</organism>
<dbReference type="InterPro" id="IPR007540">
    <property type="entry name" value="Fimbrial_CS1-type"/>
</dbReference>